<dbReference type="GO" id="GO:0019674">
    <property type="term" value="P:NAD+ metabolic process"/>
    <property type="evidence" value="ECO:0007669"/>
    <property type="project" value="InterPro"/>
</dbReference>
<dbReference type="InterPro" id="IPR016064">
    <property type="entry name" value="NAD/diacylglycerol_kinase_sf"/>
</dbReference>
<feature type="binding site" evidence="8">
    <location>
        <begin position="45"/>
        <end position="46"/>
    </location>
    <ligand>
        <name>NAD(+)</name>
        <dbReference type="ChEBI" id="CHEBI:57540"/>
    </ligand>
</feature>
<keyword evidence="10" id="KW-1185">Reference proteome</keyword>
<dbReference type="InterPro" id="IPR017438">
    <property type="entry name" value="ATP-NAD_kinase_N"/>
</dbReference>
<keyword evidence="6 8" id="KW-0520">NAD</keyword>
<dbReference type="Pfam" id="PF01513">
    <property type="entry name" value="NAD_kinase"/>
    <property type="match status" value="1"/>
</dbReference>
<dbReference type="GO" id="GO:0005737">
    <property type="term" value="C:cytoplasm"/>
    <property type="evidence" value="ECO:0007669"/>
    <property type="project" value="UniProtKB-SubCell"/>
</dbReference>
<feature type="active site" description="Proton acceptor" evidence="8">
    <location>
        <position position="45"/>
    </location>
</feature>
<protein>
    <recommendedName>
        <fullName evidence="8">NAD kinase</fullName>
        <ecNumber evidence="8">2.7.1.23</ecNumber>
    </recommendedName>
    <alternativeName>
        <fullName evidence="8">ATP-dependent NAD kinase</fullName>
    </alternativeName>
</protein>
<comment type="similarity">
    <text evidence="8">Belongs to the NAD kinase family.</text>
</comment>
<evidence type="ECO:0000256" key="3">
    <source>
        <dbReference type="ARBA" id="ARBA00022777"/>
    </source>
</evidence>
<dbReference type="GO" id="GO:0046872">
    <property type="term" value="F:metal ion binding"/>
    <property type="evidence" value="ECO:0007669"/>
    <property type="project" value="UniProtKB-UniRule"/>
</dbReference>
<dbReference type="EC" id="2.7.1.23" evidence="8"/>
<evidence type="ECO:0000313" key="9">
    <source>
        <dbReference type="EMBL" id="MCZ0726028.1"/>
    </source>
</evidence>
<evidence type="ECO:0000256" key="8">
    <source>
        <dbReference type="HAMAP-Rule" id="MF_00361"/>
    </source>
</evidence>
<dbReference type="InterPro" id="IPR017437">
    <property type="entry name" value="ATP-NAD_kinase_PpnK-typ_C"/>
</dbReference>
<dbReference type="Gene3D" id="3.40.50.10330">
    <property type="entry name" value="Probable inorganic polyphosphate/atp-NAD kinase, domain 1"/>
    <property type="match status" value="1"/>
</dbReference>
<sequence>MRIAIVNGEGRQALTIKGRILEVINEDNLQMDQENPNLVISIGGDGTLLHAFHAYENLLDQVRFVGIHTGHLGFYTDWLVEELDEFIHALLADRAHGETDSVSYPLLEVAVTRRDGRRERYLALNESAIRRYEGTMTTEVFIGKEHFELFKGDGLCLSTPTGSTGLNKSLGGAVVHPRLDAIQLTEIASINNRVYRTLSSSMLFPSDEYVTIIPQDGQMSGVTLSIDHEIYQAEDVEKIIYRVAKERVHFARYRHTHFWDRVKNSFISNIDSDK</sequence>
<comment type="caution">
    <text evidence="8">Lacks conserved residue(s) required for the propagation of feature annotation.</text>
</comment>
<dbReference type="PANTHER" id="PTHR20275:SF0">
    <property type="entry name" value="NAD KINASE"/>
    <property type="match status" value="1"/>
</dbReference>
<evidence type="ECO:0000256" key="7">
    <source>
        <dbReference type="ARBA" id="ARBA00047925"/>
    </source>
</evidence>
<keyword evidence="4 8" id="KW-0067">ATP-binding</keyword>
<comment type="catalytic activity">
    <reaction evidence="7 8">
        <text>NAD(+) + ATP = ADP + NADP(+) + H(+)</text>
        <dbReference type="Rhea" id="RHEA:18629"/>
        <dbReference type="ChEBI" id="CHEBI:15378"/>
        <dbReference type="ChEBI" id="CHEBI:30616"/>
        <dbReference type="ChEBI" id="CHEBI:57540"/>
        <dbReference type="ChEBI" id="CHEBI:58349"/>
        <dbReference type="ChEBI" id="CHEBI:456216"/>
        <dbReference type="EC" id="2.7.1.23"/>
    </reaction>
</comment>
<dbReference type="GO" id="GO:0003951">
    <property type="term" value="F:NAD+ kinase activity"/>
    <property type="evidence" value="ECO:0007669"/>
    <property type="project" value="UniProtKB-UniRule"/>
</dbReference>
<comment type="caution">
    <text evidence="9">The sequence shown here is derived from an EMBL/GenBank/DDBJ whole genome shotgun (WGS) entry which is preliminary data.</text>
</comment>
<feature type="binding site" evidence="8">
    <location>
        <position position="50"/>
    </location>
    <ligand>
        <name>NAD(+)</name>
        <dbReference type="ChEBI" id="CHEBI:57540"/>
    </ligand>
</feature>
<comment type="subcellular location">
    <subcellularLocation>
        <location evidence="8">Cytoplasm</location>
    </subcellularLocation>
</comment>
<dbReference type="Proteomes" id="UP001146670">
    <property type="component" value="Unassembled WGS sequence"/>
</dbReference>
<evidence type="ECO:0000313" key="10">
    <source>
        <dbReference type="Proteomes" id="UP001146670"/>
    </source>
</evidence>
<organism evidence="9 10">
    <name type="scientific">Aerococcus kribbianus</name>
    <dbReference type="NCBI Taxonomy" id="2999064"/>
    <lineage>
        <taxon>Bacteria</taxon>
        <taxon>Bacillati</taxon>
        <taxon>Bacillota</taxon>
        <taxon>Bacilli</taxon>
        <taxon>Lactobacillales</taxon>
        <taxon>Aerococcaceae</taxon>
        <taxon>Aerococcus</taxon>
    </lineage>
</organism>
<evidence type="ECO:0000256" key="6">
    <source>
        <dbReference type="ARBA" id="ARBA00023027"/>
    </source>
</evidence>
<dbReference type="GO" id="GO:0051287">
    <property type="term" value="F:NAD binding"/>
    <property type="evidence" value="ECO:0007669"/>
    <property type="project" value="UniProtKB-ARBA"/>
</dbReference>
<feature type="binding site" evidence="8">
    <location>
        <position position="153"/>
    </location>
    <ligand>
        <name>NAD(+)</name>
        <dbReference type="ChEBI" id="CHEBI:57540"/>
    </ligand>
</feature>
<dbReference type="NCBIfam" id="NF003424">
    <property type="entry name" value="PRK04885.1"/>
    <property type="match status" value="1"/>
</dbReference>
<evidence type="ECO:0000256" key="4">
    <source>
        <dbReference type="ARBA" id="ARBA00022840"/>
    </source>
</evidence>
<dbReference type="Gene3D" id="2.60.200.30">
    <property type="entry name" value="Probable inorganic polyphosphate/atp-NAD kinase, domain 2"/>
    <property type="match status" value="1"/>
</dbReference>
<feature type="binding site" evidence="8">
    <location>
        <position position="151"/>
    </location>
    <ligand>
        <name>NAD(+)</name>
        <dbReference type="ChEBI" id="CHEBI:57540"/>
    </ligand>
</feature>
<dbReference type="RefSeq" id="WP_268752355.1">
    <property type="nucleotide sequence ID" value="NZ_JAPRFQ010000002.1"/>
</dbReference>
<dbReference type="GO" id="GO:0006741">
    <property type="term" value="P:NADP+ biosynthetic process"/>
    <property type="evidence" value="ECO:0007669"/>
    <property type="project" value="UniProtKB-UniRule"/>
</dbReference>
<dbReference type="SUPFAM" id="SSF111331">
    <property type="entry name" value="NAD kinase/diacylglycerol kinase-like"/>
    <property type="match status" value="1"/>
</dbReference>
<dbReference type="AlphaFoldDB" id="A0A9X3JDQ0"/>
<evidence type="ECO:0000256" key="2">
    <source>
        <dbReference type="ARBA" id="ARBA00022741"/>
    </source>
</evidence>
<evidence type="ECO:0000256" key="5">
    <source>
        <dbReference type="ARBA" id="ARBA00022857"/>
    </source>
</evidence>
<dbReference type="Pfam" id="PF20143">
    <property type="entry name" value="NAD_kinase_C"/>
    <property type="match status" value="1"/>
</dbReference>
<keyword evidence="3 8" id="KW-0418">Kinase</keyword>
<dbReference type="InterPro" id="IPR002504">
    <property type="entry name" value="NADK"/>
</dbReference>
<dbReference type="PANTHER" id="PTHR20275">
    <property type="entry name" value="NAD KINASE"/>
    <property type="match status" value="1"/>
</dbReference>
<dbReference type="HAMAP" id="MF_00361">
    <property type="entry name" value="NAD_kinase"/>
    <property type="match status" value="1"/>
</dbReference>
<reference evidence="9" key="1">
    <citation type="submission" date="2022-12" db="EMBL/GenBank/DDBJ databases">
        <title>Description and comparative metabolic analysis of Aerococcus sp. nov., isolated from the feces of a pig.</title>
        <authorList>
            <person name="Chang Y.-H."/>
        </authorList>
    </citation>
    <scope>NUCLEOTIDE SEQUENCE</scope>
    <source>
        <strain evidence="9">YH-aer222</strain>
    </source>
</reference>
<name>A0A9X3JDQ0_9LACT</name>
<feature type="binding site" evidence="8">
    <location>
        <position position="188"/>
    </location>
    <ligand>
        <name>NAD(+)</name>
        <dbReference type="ChEBI" id="CHEBI:57540"/>
    </ligand>
</feature>
<keyword evidence="2 8" id="KW-0547">Nucleotide-binding</keyword>
<gene>
    <name evidence="8" type="primary">nadK</name>
    <name evidence="9" type="ORF">OW157_05510</name>
</gene>
<feature type="binding site" evidence="8">
    <location>
        <begin position="125"/>
        <end position="126"/>
    </location>
    <ligand>
        <name>NAD(+)</name>
        <dbReference type="ChEBI" id="CHEBI:57540"/>
    </ligand>
</feature>
<proteinExistence type="inferred from homology"/>
<evidence type="ECO:0000256" key="1">
    <source>
        <dbReference type="ARBA" id="ARBA00022679"/>
    </source>
</evidence>
<keyword evidence="1 8" id="KW-0808">Transferase</keyword>
<accession>A0A9X3JDQ0</accession>
<comment type="cofactor">
    <cofactor evidence="8">
        <name>a divalent metal cation</name>
        <dbReference type="ChEBI" id="CHEBI:60240"/>
    </cofactor>
</comment>
<keyword evidence="8" id="KW-0963">Cytoplasm</keyword>
<keyword evidence="5 8" id="KW-0521">NADP</keyword>
<comment type="function">
    <text evidence="8">Involved in the regulation of the intracellular balance of NAD and NADP, and is a key enzyme in the biosynthesis of NADP. Catalyzes specifically the phosphorylation on 2'-hydroxyl of the adenosine moiety of NAD to yield NADP.</text>
</comment>
<dbReference type="GO" id="GO:0005524">
    <property type="term" value="F:ATP binding"/>
    <property type="evidence" value="ECO:0007669"/>
    <property type="project" value="UniProtKB-KW"/>
</dbReference>
<dbReference type="EMBL" id="JAPRFR010000002">
    <property type="protein sequence ID" value="MCZ0726028.1"/>
    <property type="molecule type" value="Genomic_DNA"/>
</dbReference>